<organism evidence="1 2">
    <name type="scientific">Ruoffia halotolerans</name>
    <dbReference type="NCBI Taxonomy" id="2748684"/>
    <lineage>
        <taxon>Bacteria</taxon>
        <taxon>Bacillati</taxon>
        <taxon>Bacillota</taxon>
        <taxon>Bacilli</taxon>
        <taxon>Lactobacillales</taxon>
        <taxon>Aerococcaceae</taxon>
        <taxon>Ruoffia</taxon>
    </lineage>
</organism>
<evidence type="ECO:0000313" key="1">
    <source>
        <dbReference type="EMBL" id="MBA5728449.1"/>
    </source>
</evidence>
<protein>
    <submittedName>
        <fullName evidence="1">TetR/AcrR family transcriptional regulator</fullName>
    </submittedName>
</protein>
<dbReference type="AlphaFoldDB" id="A0A839A2S9"/>
<dbReference type="InterPro" id="IPR009057">
    <property type="entry name" value="Homeodomain-like_sf"/>
</dbReference>
<dbReference type="Pfam" id="PF17924">
    <property type="entry name" value="TetR_C_19"/>
    <property type="match status" value="1"/>
</dbReference>
<dbReference type="Gene3D" id="1.10.357.10">
    <property type="entry name" value="Tetracycline Repressor, domain 2"/>
    <property type="match status" value="1"/>
</dbReference>
<dbReference type="EMBL" id="JACAOA010000003">
    <property type="protein sequence ID" value="MBA5728449.1"/>
    <property type="molecule type" value="Genomic_DNA"/>
</dbReference>
<sequence length="222" mass="25967">MLYSHSDILSLISHRGGFDIPKDTFLHLDAEKRVQIELILLDVLYDQPLSQVKVSEIISLMNMSRGAFYKYFKDLADANDYLISTVARAIHIDIMQHIQQSEDALFDGIANYLKAISHLDHQDIRWKQIKFLTGSDQVIFSRRRKVPSESQMFDQWFTILEKNHLDISNNEEAISFLYFVMSLVTNSLTEYIANEWDSQTLLLEYERKVYWLLHGINNTKGE</sequence>
<accession>A0A839A2S9</accession>
<evidence type="ECO:0000313" key="2">
    <source>
        <dbReference type="Proteomes" id="UP000571018"/>
    </source>
</evidence>
<dbReference type="SUPFAM" id="SSF46689">
    <property type="entry name" value="Homeodomain-like"/>
    <property type="match status" value="1"/>
</dbReference>
<keyword evidence="2" id="KW-1185">Reference proteome</keyword>
<gene>
    <name evidence="1" type="ORF">HW423_01430</name>
</gene>
<dbReference type="RefSeq" id="WP_218930183.1">
    <property type="nucleotide sequence ID" value="NZ_JACAOA010000003.1"/>
</dbReference>
<reference evidence="1 2" key="1">
    <citation type="submission" date="2020-06" db="EMBL/GenBank/DDBJ databases">
        <title>Reclassification of Facklamia ignava, Facklamia soureckii and Facklami tabacinasalis as Falseniella iganva gen. nov., comb. nov., Hutsoniella ignava gen. nov., comb. nov., and Ruoffia tabacinasalis gen. nov., comb. nov and description of Ruoffia haltotolerans sp. nov., isolated from hypersaline Inland Sea of Qatar.</title>
        <authorList>
            <person name="Fotedar R."/>
            <person name="Sankaranarayanan K."/>
            <person name="Lawson P."/>
            <person name="Caldwell M."/>
            <person name="Zeyara A."/>
            <person name="Al Malki A."/>
            <person name="Ali M."/>
        </authorList>
    </citation>
    <scope>NUCLEOTIDE SEQUENCE [LARGE SCALE GENOMIC DNA]</scope>
    <source>
        <strain evidence="1 2">INB8</strain>
    </source>
</reference>
<name>A0A839A2S9_9LACT</name>
<dbReference type="Proteomes" id="UP000571018">
    <property type="component" value="Unassembled WGS sequence"/>
</dbReference>
<proteinExistence type="predicted"/>
<comment type="caution">
    <text evidence="1">The sequence shown here is derived from an EMBL/GenBank/DDBJ whole genome shotgun (WGS) entry which is preliminary data.</text>
</comment>